<protein>
    <submittedName>
        <fullName evidence="1">Uncharacterized protein</fullName>
    </submittedName>
</protein>
<gene>
    <name evidence="1" type="ORF">QAD02_021270</name>
</gene>
<proteinExistence type="predicted"/>
<keyword evidence="2" id="KW-1185">Reference proteome</keyword>
<evidence type="ECO:0000313" key="1">
    <source>
        <dbReference type="EMBL" id="KAJ8685477.1"/>
    </source>
</evidence>
<sequence length="108" mass="12064">MSVFKWKLLLPKMFQDPNTGFMTNTPLEIFTVTSGRRYRFRLINSFGSVCPAQITFQDHHLVLIATDGEPVQPVKINTIISFSGKALGLYPNILANANSSQPSNSVNY</sequence>
<reference evidence="1" key="1">
    <citation type="submission" date="2023-04" db="EMBL/GenBank/DDBJ databases">
        <title>A chromosome-level genome assembly of the parasitoid wasp Eretmocerus hayati.</title>
        <authorList>
            <person name="Zhong Y."/>
            <person name="Liu S."/>
            <person name="Liu Y."/>
        </authorList>
    </citation>
    <scope>NUCLEOTIDE SEQUENCE</scope>
    <source>
        <strain evidence="1">ZJU_SS_LIU_2023</strain>
    </source>
</reference>
<organism evidence="1 2">
    <name type="scientific">Eretmocerus hayati</name>
    <dbReference type="NCBI Taxonomy" id="131215"/>
    <lineage>
        <taxon>Eukaryota</taxon>
        <taxon>Metazoa</taxon>
        <taxon>Ecdysozoa</taxon>
        <taxon>Arthropoda</taxon>
        <taxon>Hexapoda</taxon>
        <taxon>Insecta</taxon>
        <taxon>Pterygota</taxon>
        <taxon>Neoptera</taxon>
        <taxon>Endopterygota</taxon>
        <taxon>Hymenoptera</taxon>
        <taxon>Apocrita</taxon>
        <taxon>Proctotrupomorpha</taxon>
        <taxon>Chalcidoidea</taxon>
        <taxon>Aphelinidae</taxon>
        <taxon>Aphelininae</taxon>
        <taxon>Eretmocerus</taxon>
    </lineage>
</organism>
<accession>A0ACC2PPZ1</accession>
<dbReference type="EMBL" id="CM056741">
    <property type="protein sequence ID" value="KAJ8685477.1"/>
    <property type="molecule type" value="Genomic_DNA"/>
</dbReference>
<comment type="caution">
    <text evidence="1">The sequence shown here is derived from an EMBL/GenBank/DDBJ whole genome shotgun (WGS) entry which is preliminary data.</text>
</comment>
<dbReference type="Proteomes" id="UP001239111">
    <property type="component" value="Chromosome 1"/>
</dbReference>
<evidence type="ECO:0000313" key="2">
    <source>
        <dbReference type="Proteomes" id="UP001239111"/>
    </source>
</evidence>
<name>A0ACC2PPZ1_9HYME</name>